<keyword evidence="3" id="KW-0560">Oxidoreductase</keyword>
<dbReference type="PRINTS" id="PR00081">
    <property type="entry name" value="GDHRDH"/>
</dbReference>
<dbReference type="GO" id="GO:0016491">
    <property type="term" value="F:oxidoreductase activity"/>
    <property type="evidence" value="ECO:0007669"/>
    <property type="project" value="UniProtKB-KW"/>
</dbReference>
<dbReference type="GeneID" id="54417126"/>
<comment type="similarity">
    <text evidence="1">Belongs to the short-chain dehydrogenases/reductases (SDR) family.</text>
</comment>
<reference evidence="6" key="2">
    <citation type="submission" date="2020-04" db="EMBL/GenBank/DDBJ databases">
        <authorList>
            <consortium name="NCBI Genome Project"/>
        </authorList>
    </citation>
    <scope>NUCLEOTIDE SEQUENCE</scope>
    <source>
        <strain evidence="6">CBS 781.70</strain>
    </source>
</reference>
<keyword evidence="5" id="KW-1185">Reference proteome</keyword>
<evidence type="ECO:0000313" key="5">
    <source>
        <dbReference type="Proteomes" id="UP000504638"/>
    </source>
</evidence>
<evidence type="ECO:0000256" key="3">
    <source>
        <dbReference type="ARBA" id="ARBA00023002"/>
    </source>
</evidence>
<dbReference type="PANTHER" id="PTHR43618:SF2">
    <property type="entry name" value="CHAIN DEHYDROGENASE, PUTATIVE (AFU_ORTHOLOGUE AFUA_6G06930)-RELATED"/>
    <property type="match status" value="1"/>
</dbReference>
<dbReference type="InterPro" id="IPR036291">
    <property type="entry name" value="NAD(P)-bd_dom_sf"/>
</dbReference>
<keyword evidence="2" id="KW-0521">NADP</keyword>
<dbReference type="Pfam" id="PF13561">
    <property type="entry name" value="adh_short_C2"/>
    <property type="match status" value="1"/>
</dbReference>
<evidence type="ECO:0000256" key="1">
    <source>
        <dbReference type="ARBA" id="ARBA00006484"/>
    </source>
</evidence>
<name>A0A6G1FYU2_9PEZI</name>
<protein>
    <submittedName>
        <fullName evidence="4 6">NAD(P)-binding protein</fullName>
    </submittedName>
</protein>
<dbReference type="SUPFAM" id="SSF51735">
    <property type="entry name" value="NAD(P)-binding Rossmann-fold domains"/>
    <property type="match status" value="1"/>
</dbReference>
<dbReference type="InterPro" id="IPR002347">
    <property type="entry name" value="SDR_fam"/>
</dbReference>
<dbReference type="Gene3D" id="3.40.50.720">
    <property type="entry name" value="NAD(P)-binding Rossmann-like Domain"/>
    <property type="match status" value="1"/>
</dbReference>
<evidence type="ECO:0000313" key="4">
    <source>
        <dbReference type="EMBL" id="KAF1810954.1"/>
    </source>
</evidence>
<reference evidence="6" key="3">
    <citation type="submission" date="2025-04" db="UniProtKB">
        <authorList>
            <consortium name="RefSeq"/>
        </authorList>
    </citation>
    <scope>IDENTIFICATION</scope>
    <source>
        <strain evidence="6">CBS 781.70</strain>
    </source>
</reference>
<gene>
    <name evidence="4 6" type="ORF">P152DRAFT_400170</name>
</gene>
<organism evidence="4">
    <name type="scientific">Eremomyces bilateralis CBS 781.70</name>
    <dbReference type="NCBI Taxonomy" id="1392243"/>
    <lineage>
        <taxon>Eukaryota</taxon>
        <taxon>Fungi</taxon>
        <taxon>Dikarya</taxon>
        <taxon>Ascomycota</taxon>
        <taxon>Pezizomycotina</taxon>
        <taxon>Dothideomycetes</taxon>
        <taxon>Dothideomycetes incertae sedis</taxon>
        <taxon>Eremomycetales</taxon>
        <taxon>Eremomycetaceae</taxon>
        <taxon>Eremomyces</taxon>
    </lineage>
</organism>
<dbReference type="AlphaFoldDB" id="A0A6G1FYU2"/>
<evidence type="ECO:0000256" key="2">
    <source>
        <dbReference type="ARBA" id="ARBA00022857"/>
    </source>
</evidence>
<evidence type="ECO:0000313" key="6">
    <source>
        <dbReference type="RefSeq" id="XP_033532585.1"/>
    </source>
</evidence>
<dbReference type="RefSeq" id="XP_033532585.1">
    <property type="nucleotide sequence ID" value="XM_033676556.1"/>
</dbReference>
<dbReference type="CDD" id="cd05233">
    <property type="entry name" value="SDR_c"/>
    <property type="match status" value="1"/>
</dbReference>
<dbReference type="Proteomes" id="UP000504638">
    <property type="component" value="Unplaced"/>
</dbReference>
<dbReference type="PANTHER" id="PTHR43618">
    <property type="entry name" value="7-ALPHA-HYDROXYSTEROID DEHYDROGENASE"/>
    <property type="match status" value="1"/>
</dbReference>
<accession>A0A6G1FYU2</accession>
<dbReference type="InterPro" id="IPR052178">
    <property type="entry name" value="Sec_Metab_Biosynth_SDR"/>
</dbReference>
<sequence length="253" mass="26820">MGYDLKGRNVLITGGSRGLGAIIALKFAAEGCNVCINYVSNKEAAEGVQKGIQSKYSDIKTSIIQGDCGDPSACAACVEHTVSTFGGIDIIIGNAGWTKISDWTDLDSLSFDDWDKCWNVNVKGKLALMKAAKPHFNANPDGGSFIITSSIAGIKASGSSMAYSVTKTAQMHLMLCLAKTQGPKIRVNAVCPGLLLTDWGMRFGEERLKAVKSHAVLKSETDLDECAECFVDIAKKKTMTGRSIVIDAGASIA</sequence>
<proteinExistence type="inferred from homology"/>
<dbReference type="FunFam" id="3.40.50.720:FF:000084">
    <property type="entry name" value="Short-chain dehydrogenase reductase"/>
    <property type="match status" value="1"/>
</dbReference>
<dbReference type="OrthoDB" id="37659at2759"/>
<reference evidence="4 6" key="1">
    <citation type="submission" date="2020-01" db="EMBL/GenBank/DDBJ databases">
        <authorList>
            <consortium name="DOE Joint Genome Institute"/>
            <person name="Haridas S."/>
            <person name="Albert R."/>
            <person name="Binder M."/>
            <person name="Bloem J."/>
            <person name="Labutti K."/>
            <person name="Salamov A."/>
            <person name="Andreopoulos B."/>
            <person name="Baker S.E."/>
            <person name="Barry K."/>
            <person name="Bills G."/>
            <person name="Bluhm B.H."/>
            <person name="Cannon C."/>
            <person name="Castanera R."/>
            <person name="Culley D.E."/>
            <person name="Daum C."/>
            <person name="Ezra D."/>
            <person name="Gonzalez J.B."/>
            <person name="Henrissat B."/>
            <person name="Kuo A."/>
            <person name="Liang C."/>
            <person name="Lipzen A."/>
            <person name="Lutzoni F."/>
            <person name="Magnuson J."/>
            <person name="Mondo S."/>
            <person name="Nolan M."/>
            <person name="Ohm R."/>
            <person name="Pangilinan J."/>
            <person name="Park H.-J."/>
            <person name="Ramirez L."/>
            <person name="Alfaro M."/>
            <person name="Sun H."/>
            <person name="Tritt A."/>
            <person name="Yoshinaga Y."/>
            <person name="Zwiers L.-H."/>
            <person name="Turgeon B.G."/>
            <person name="Goodwin S.B."/>
            <person name="Spatafora J.W."/>
            <person name="Crous P.W."/>
            <person name="Grigoriev I.V."/>
        </authorList>
    </citation>
    <scope>NUCLEOTIDE SEQUENCE</scope>
    <source>
        <strain evidence="4 6">CBS 781.70</strain>
    </source>
</reference>
<dbReference type="EMBL" id="ML975163">
    <property type="protein sequence ID" value="KAF1810954.1"/>
    <property type="molecule type" value="Genomic_DNA"/>
</dbReference>